<name>A0A0L8GVR9_OCTBM</name>
<sequence>MLEKPPDENLNLGDYLINLFSRIGHCFMNFFFCCCISRNDASVEEIIPCLGQMPTVDSSTQTDFLPRKIHVSQQVVQSSNVSPDADLNAKSDSTPSQESLHRSNSATNLIATMSPDLKSKNVYFRSEDDIIEPKVILDSNEDFTPIVRAKSVSFRLKDDICEPKIVHDTKVRSASDSKAKAVSFQSLYDFHDQKVIQELDDEIASDSDSFYTAEPMHGSKLSYDSDLGSYVDSGTDSTKSESYHTVEQASDQEEGECLSLRNLKHILGPSVKNVGHGNVELISVSPCPDICSCSKASYDSGKGSPITDIERINNSTEEKYSSLEQRGSQEPDSVPSSRKGSSEKERKYDVRELNNFLTGVSSVPWPDDFRDFEEIDLEEEAVASLIPGPRS</sequence>
<feature type="region of interest" description="Disordered" evidence="1">
    <location>
        <begin position="318"/>
        <end position="348"/>
    </location>
</feature>
<accession>A0A0L8GVR9</accession>
<reference evidence="2" key="1">
    <citation type="submission" date="2015-07" db="EMBL/GenBank/DDBJ databases">
        <title>MeaNS - Measles Nucleotide Surveillance Program.</title>
        <authorList>
            <person name="Tran T."/>
            <person name="Druce J."/>
        </authorList>
    </citation>
    <scope>NUCLEOTIDE SEQUENCE</scope>
    <source>
        <strain evidence="2">UCB-OBI-ISO-001</strain>
        <tissue evidence="2">Gonad</tissue>
    </source>
</reference>
<evidence type="ECO:0000313" key="2">
    <source>
        <dbReference type="EMBL" id="KOF81131.1"/>
    </source>
</evidence>
<dbReference type="OrthoDB" id="10331054at2759"/>
<organism evidence="2">
    <name type="scientific">Octopus bimaculoides</name>
    <name type="common">California two-spotted octopus</name>
    <dbReference type="NCBI Taxonomy" id="37653"/>
    <lineage>
        <taxon>Eukaryota</taxon>
        <taxon>Metazoa</taxon>
        <taxon>Spiralia</taxon>
        <taxon>Lophotrochozoa</taxon>
        <taxon>Mollusca</taxon>
        <taxon>Cephalopoda</taxon>
        <taxon>Coleoidea</taxon>
        <taxon>Octopodiformes</taxon>
        <taxon>Octopoda</taxon>
        <taxon>Incirrata</taxon>
        <taxon>Octopodidae</taxon>
        <taxon>Octopus</taxon>
    </lineage>
</organism>
<feature type="region of interest" description="Disordered" evidence="1">
    <location>
        <begin position="79"/>
        <end position="105"/>
    </location>
</feature>
<dbReference type="EMBL" id="KQ420149">
    <property type="protein sequence ID" value="KOF81131.1"/>
    <property type="molecule type" value="Genomic_DNA"/>
</dbReference>
<dbReference type="KEGG" id="obi:106874399"/>
<evidence type="ECO:0000256" key="1">
    <source>
        <dbReference type="SAM" id="MobiDB-lite"/>
    </source>
</evidence>
<feature type="compositionally biased region" description="Polar residues" evidence="1">
    <location>
        <begin position="322"/>
        <end position="335"/>
    </location>
</feature>
<gene>
    <name evidence="2" type="ORF">OCBIM_22026955mg</name>
</gene>
<feature type="compositionally biased region" description="Polar residues" evidence="1">
    <location>
        <begin position="90"/>
        <end position="105"/>
    </location>
</feature>
<dbReference type="AlphaFoldDB" id="A0A0L8GVR9"/>
<protein>
    <submittedName>
        <fullName evidence="2">Uncharacterized protein</fullName>
    </submittedName>
</protein>
<proteinExistence type="predicted"/>
<feature type="region of interest" description="Disordered" evidence="1">
    <location>
        <begin position="232"/>
        <end position="251"/>
    </location>
</feature>